<feature type="binding site" evidence="10">
    <location>
        <begin position="114"/>
        <end position="117"/>
    </location>
    <ligand>
        <name>GTP</name>
        <dbReference type="ChEBI" id="CHEBI:37565"/>
    </ligand>
</feature>
<dbReference type="PANTHER" id="PTHR32120:SF11">
    <property type="entry name" value="SMALL RIBOSOMAL SUBUNIT BIOGENESIS GTPASE RSGA 1, MITOCHONDRIAL-RELATED"/>
    <property type="match status" value="1"/>
</dbReference>
<dbReference type="GO" id="GO:0046872">
    <property type="term" value="F:metal ion binding"/>
    <property type="evidence" value="ECO:0007669"/>
    <property type="project" value="UniProtKB-KW"/>
</dbReference>
<evidence type="ECO:0000256" key="9">
    <source>
        <dbReference type="ARBA" id="ARBA00023134"/>
    </source>
</evidence>
<evidence type="ECO:0000313" key="13">
    <source>
        <dbReference type="EMBL" id="SDY77699.1"/>
    </source>
</evidence>
<feature type="binding site" evidence="10">
    <location>
        <position position="247"/>
    </location>
    <ligand>
        <name>Zn(2+)</name>
        <dbReference type="ChEBI" id="CHEBI:29105"/>
    </ligand>
</feature>
<dbReference type="Proteomes" id="UP000183918">
    <property type="component" value="Unassembled WGS sequence"/>
</dbReference>
<keyword evidence="5 10" id="KW-0547">Nucleotide-binding</keyword>
<dbReference type="NCBIfam" id="TIGR00157">
    <property type="entry name" value="ribosome small subunit-dependent GTPase A"/>
    <property type="match status" value="1"/>
</dbReference>
<evidence type="ECO:0000256" key="10">
    <source>
        <dbReference type="HAMAP-Rule" id="MF_01820"/>
    </source>
</evidence>
<evidence type="ECO:0000256" key="4">
    <source>
        <dbReference type="ARBA" id="ARBA00022730"/>
    </source>
</evidence>
<dbReference type="InterPro" id="IPR004881">
    <property type="entry name" value="Ribosome_biogen_GTPase_RsgA"/>
</dbReference>
<evidence type="ECO:0000256" key="7">
    <source>
        <dbReference type="ARBA" id="ARBA00022833"/>
    </source>
</evidence>
<dbReference type="SUPFAM" id="SSF52540">
    <property type="entry name" value="P-loop containing nucleoside triphosphate hydrolases"/>
    <property type="match status" value="1"/>
</dbReference>
<comment type="subcellular location">
    <subcellularLocation>
        <location evidence="10">Cytoplasm</location>
    </subcellularLocation>
</comment>
<dbReference type="CDD" id="cd04466">
    <property type="entry name" value="S1_YloQ_GTPase"/>
    <property type="match status" value="1"/>
</dbReference>
<dbReference type="RefSeq" id="WP_074719134.1">
    <property type="nucleotide sequence ID" value="NZ_FNPG01000036.1"/>
</dbReference>
<protein>
    <recommendedName>
        <fullName evidence="10">Small ribosomal subunit biogenesis GTPase RsgA</fullName>
        <ecNumber evidence="10">3.6.1.-</ecNumber>
    </recommendedName>
</protein>
<proteinExistence type="inferred from homology"/>
<dbReference type="InterPro" id="IPR030378">
    <property type="entry name" value="G_CP_dom"/>
</dbReference>
<dbReference type="EC" id="3.6.1.-" evidence="10"/>
<evidence type="ECO:0000313" key="14">
    <source>
        <dbReference type="Proteomes" id="UP000183918"/>
    </source>
</evidence>
<feature type="binding site" evidence="10">
    <location>
        <position position="260"/>
    </location>
    <ligand>
        <name>Zn(2+)</name>
        <dbReference type="ChEBI" id="CHEBI:29105"/>
    </ligand>
</feature>
<dbReference type="InterPro" id="IPR010914">
    <property type="entry name" value="RsgA_GTPase_dom"/>
</dbReference>
<keyword evidence="8 10" id="KW-0694">RNA-binding</keyword>
<dbReference type="EMBL" id="FNPG01000036">
    <property type="protein sequence ID" value="SDY77699.1"/>
    <property type="molecule type" value="Genomic_DNA"/>
</dbReference>
<reference evidence="13 14" key="1">
    <citation type="submission" date="2016-10" db="EMBL/GenBank/DDBJ databases">
        <authorList>
            <person name="de Groot N.N."/>
        </authorList>
    </citation>
    <scope>NUCLEOTIDE SEQUENCE [LARGE SCALE GENOMIC DNA]</scope>
    <source>
        <strain evidence="13 14">DSM 14045</strain>
    </source>
</reference>
<comment type="similarity">
    <text evidence="10">Belongs to the TRAFAC class YlqF/YawG GTPase family. RsgA subfamily.</text>
</comment>
<evidence type="ECO:0000256" key="6">
    <source>
        <dbReference type="ARBA" id="ARBA00022801"/>
    </source>
</evidence>
<dbReference type="Gene3D" id="1.10.40.50">
    <property type="entry name" value="Probable gtpase engc, domain 3"/>
    <property type="match status" value="1"/>
</dbReference>
<dbReference type="GO" id="GO:0005737">
    <property type="term" value="C:cytoplasm"/>
    <property type="evidence" value="ECO:0007669"/>
    <property type="project" value="UniProtKB-SubCell"/>
</dbReference>
<evidence type="ECO:0000256" key="8">
    <source>
        <dbReference type="ARBA" id="ARBA00022884"/>
    </source>
</evidence>
<evidence type="ECO:0000256" key="1">
    <source>
        <dbReference type="ARBA" id="ARBA00022490"/>
    </source>
</evidence>
<feature type="binding site" evidence="10">
    <location>
        <position position="254"/>
    </location>
    <ligand>
        <name>Zn(2+)</name>
        <dbReference type="ChEBI" id="CHEBI:29105"/>
    </ligand>
</feature>
<feature type="domain" description="EngC GTPase" evidence="11">
    <location>
        <begin position="74"/>
        <end position="221"/>
    </location>
</feature>
<dbReference type="eggNOG" id="COG1162">
    <property type="taxonomic scope" value="Bacteria"/>
</dbReference>
<comment type="subunit">
    <text evidence="10">Monomer. Associates with 30S ribosomal subunit, binds 16S rRNA.</text>
</comment>
<keyword evidence="3 10" id="KW-0479">Metal-binding</keyword>
<keyword evidence="2 10" id="KW-0690">Ribosome biogenesis</keyword>
<dbReference type="STRING" id="1122142.SAMN02910414_02354"/>
<dbReference type="CDD" id="cd01854">
    <property type="entry name" value="YjeQ_EngC"/>
    <property type="match status" value="1"/>
</dbReference>
<keyword evidence="1 10" id="KW-0963">Cytoplasm</keyword>
<dbReference type="Pfam" id="PF16745">
    <property type="entry name" value="RsgA_N"/>
    <property type="match status" value="1"/>
</dbReference>
<dbReference type="Gene3D" id="3.40.50.300">
    <property type="entry name" value="P-loop containing nucleotide triphosphate hydrolases"/>
    <property type="match status" value="1"/>
</dbReference>
<dbReference type="GO" id="GO:0003924">
    <property type="term" value="F:GTPase activity"/>
    <property type="evidence" value="ECO:0007669"/>
    <property type="project" value="UniProtKB-UniRule"/>
</dbReference>
<dbReference type="PROSITE" id="PS50936">
    <property type="entry name" value="ENGC_GTPASE"/>
    <property type="match status" value="1"/>
</dbReference>
<comment type="cofactor">
    <cofactor evidence="10">
        <name>Zn(2+)</name>
        <dbReference type="ChEBI" id="CHEBI:29105"/>
    </cofactor>
    <text evidence="10">Binds 1 zinc ion per subunit.</text>
</comment>
<dbReference type="InterPro" id="IPR031944">
    <property type="entry name" value="RsgA_N"/>
</dbReference>
<dbReference type="GO" id="GO:0005525">
    <property type="term" value="F:GTP binding"/>
    <property type="evidence" value="ECO:0007669"/>
    <property type="project" value="UniProtKB-UniRule"/>
</dbReference>
<evidence type="ECO:0000259" key="11">
    <source>
        <dbReference type="PROSITE" id="PS50936"/>
    </source>
</evidence>
<keyword evidence="7 10" id="KW-0862">Zinc</keyword>
<name>A0A1H3MNN0_9FIRM</name>
<dbReference type="Gene3D" id="2.40.50.140">
    <property type="entry name" value="Nucleic acid-binding proteins"/>
    <property type="match status" value="1"/>
</dbReference>
<dbReference type="SUPFAM" id="SSF50249">
    <property type="entry name" value="Nucleic acid-binding proteins"/>
    <property type="match status" value="1"/>
</dbReference>
<keyword evidence="6 10" id="KW-0378">Hydrolase</keyword>
<dbReference type="AlphaFoldDB" id="A0A1H3MNN0"/>
<dbReference type="HAMAP" id="MF_01820">
    <property type="entry name" value="GTPase_RsgA"/>
    <property type="match status" value="1"/>
</dbReference>
<keyword evidence="9 10" id="KW-0342">GTP-binding</keyword>
<dbReference type="InterPro" id="IPR027417">
    <property type="entry name" value="P-loop_NTPase"/>
</dbReference>
<feature type="domain" description="CP-type G" evidence="12">
    <location>
        <begin position="65"/>
        <end position="223"/>
    </location>
</feature>
<keyword evidence="4 10" id="KW-0699">rRNA-binding</keyword>
<dbReference type="PROSITE" id="PS51721">
    <property type="entry name" value="G_CP"/>
    <property type="match status" value="1"/>
</dbReference>
<dbReference type="GO" id="GO:0042274">
    <property type="term" value="P:ribosomal small subunit biogenesis"/>
    <property type="evidence" value="ECO:0007669"/>
    <property type="project" value="UniProtKB-UniRule"/>
</dbReference>
<sequence length="292" mass="32846">MQGKIIKGIAGFYYVHVAEAGLYECKAKGAFRKAKIKPLVGDNVEIQILDEGKKKGNIEKILPRQNQLIRPAVSNIDMALVIFAAAKPDPNLNLLDRFLVMMELQNVPVTICFNKSDLVDEQTKYNLAQIYESAGYKVLFTSAKCKENIEQIKDVLRGKTSTVAGPSGVGKSSTINLLQNHTVMETGAISQKIERGKNTTRHSQIIPIEEDTYIMDTPGFSSIYITECEKEDLWRGFPEFVKYEPQCKFNGCSHISEPSCGIKDALESGKISQSRYDNYKLLYEELKNVRKY</sequence>
<keyword evidence="14" id="KW-1185">Reference proteome</keyword>
<evidence type="ECO:0000259" key="12">
    <source>
        <dbReference type="PROSITE" id="PS51721"/>
    </source>
</evidence>
<evidence type="ECO:0000256" key="2">
    <source>
        <dbReference type="ARBA" id="ARBA00022517"/>
    </source>
</evidence>
<dbReference type="OrthoDB" id="9809485at2"/>
<evidence type="ECO:0000256" key="5">
    <source>
        <dbReference type="ARBA" id="ARBA00022741"/>
    </source>
</evidence>
<evidence type="ECO:0000256" key="3">
    <source>
        <dbReference type="ARBA" id="ARBA00022723"/>
    </source>
</evidence>
<gene>
    <name evidence="10" type="primary">rsgA</name>
    <name evidence="13" type="ORF">SAMN02910414_02354</name>
</gene>
<organism evidence="13 14">
    <name type="scientific">Lachnobacterium bovis DSM 14045</name>
    <dbReference type="NCBI Taxonomy" id="1122142"/>
    <lineage>
        <taxon>Bacteria</taxon>
        <taxon>Bacillati</taxon>
        <taxon>Bacillota</taxon>
        <taxon>Clostridia</taxon>
        <taxon>Lachnospirales</taxon>
        <taxon>Lachnospiraceae</taxon>
        <taxon>Lachnobacterium</taxon>
    </lineage>
</organism>
<dbReference type="GO" id="GO:0019843">
    <property type="term" value="F:rRNA binding"/>
    <property type="evidence" value="ECO:0007669"/>
    <property type="project" value="UniProtKB-KW"/>
</dbReference>
<dbReference type="Pfam" id="PF03193">
    <property type="entry name" value="RsgA_GTPase"/>
    <property type="match status" value="1"/>
</dbReference>
<feature type="binding site" evidence="10">
    <location>
        <position position="252"/>
    </location>
    <ligand>
        <name>Zn(2+)</name>
        <dbReference type="ChEBI" id="CHEBI:29105"/>
    </ligand>
</feature>
<comment type="function">
    <text evidence="10">One of several proteins that assist in the late maturation steps of the functional core of the 30S ribosomal subunit. Helps release RbfA from mature subunits. May play a role in the assembly of ribosomal proteins into the subunit. Circularly permuted GTPase that catalyzes slow GTP hydrolysis, GTPase activity is stimulated by the 30S ribosomal subunit.</text>
</comment>
<feature type="binding site" evidence="10">
    <location>
        <begin position="165"/>
        <end position="173"/>
    </location>
    <ligand>
        <name>GTP</name>
        <dbReference type="ChEBI" id="CHEBI:37565"/>
    </ligand>
</feature>
<accession>A0A1H3MNN0</accession>
<dbReference type="PANTHER" id="PTHR32120">
    <property type="entry name" value="SMALL RIBOSOMAL SUBUNIT BIOGENESIS GTPASE RSGA"/>
    <property type="match status" value="1"/>
</dbReference>
<dbReference type="InterPro" id="IPR012340">
    <property type="entry name" value="NA-bd_OB-fold"/>
</dbReference>